<organism evidence="1 2">
    <name type="scientific">Helicobacter winghamensis</name>
    <dbReference type="NCBI Taxonomy" id="157268"/>
    <lineage>
        <taxon>Bacteria</taxon>
        <taxon>Pseudomonadati</taxon>
        <taxon>Campylobacterota</taxon>
        <taxon>Epsilonproteobacteria</taxon>
        <taxon>Campylobacterales</taxon>
        <taxon>Helicobacteraceae</taxon>
        <taxon>Helicobacter</taxon>
    </lineage>
</organism>
<dbReference type="STRING" id="556267.HWAG_00113"/>
<protein>
    <submittedName>
        <fullName evidence="1">Uncharacterized protein</fullName>
    </submittedName>
</protein>
<comment type="caution">
    <text evidence="1">The sequence shown here is derived from an EMBL/GenBank/DDBJ whole genome shotgun (WGS) entry which is preliminary data.</text>
</comment>
<sequence>MLILNHPLITPLNVVFIKKKDKIQNTLPNDFLILENCDSILHLAKYCQENHLSFGAIVTSITEALLLVNLNTRYLLTKDLKLANALQKLAETYLFDAKILWCITQESDIEIAAKDGIDGVILLKM</sequence>
<dbReference type="OrthoDB" id="5339711at2"/>
<accession>A0A2N3PIW3</accession>
<dbReference type="EMBL" id="MBPK01000040">
    <property type="protein sequence ID" value="PKT80872.1"/>
    <property type="molecule type" value="Genomic_DNA"/>
</dbReference>
<dbReference type="AlphaFoldDB" id="A0A2N3PIW3"/>
<gene>
    <name evidence="1" type="ORF">BCM31_02620</name>
</gene>
<dbReference type="RefSeq" id="WP_040498230.1">
    <property type="nucleotide sequence ID" value="NZ_CABKOI010000021.1"/>
</dbReference>
<dbReference type="Proteomes" id="UP000233350">
    <property type="component" value="Unassembled WGS sequence"/>
</dbReference>
<dbReference type="GeneID" id="97289586"/>
<reference evidence="1 2" key="1">
    <citation type="submission" date="2016-07" db="EMBL/GenBank/DDBJ databases">
        <title>Detection of Helicobacter winghamensis from caecal content of red fox (Vulpes vulpes).</title>
        <authorList>
            <person name="Zanoni R.G."/>
            <person name="Florio D."/>
            <person name="Caffara M."/>
            <person name="Renzi M."/>
            <person name="Parisi A."/>
            <person name="Pasquali F."/>
            <person name="Manfreda G."/>
        </authorList>
    </citation>
    <scope>NUCLEOTIDE SEQUENCE [LARGE SCALE GENOMIC DNA]</scope>
    <source>
        <strain evidence="1 2">295_13</strain>
    </source>
</reference>
<keyword evidence="2" id="KW-1185">Reference proteome</keyword>
<evidence type="ECO:0000313" key="1">
    <source>
        <dbReference type="EMBL" id="PKT80872.1"/>
    </source>
</evidence>
<proteinExistence type="predicted"/>
<name>A0A2N3PIW3_9HELI</name>
<evidence type="ECO:0000313" key="2">
    <source>
        <dbReference type="Proteomes" id="UP000233350"/>
    </source>
</evidence>